<comment type="caution">
    <text evidence="2">The sequence shown here is derived from an EMBL/GenBank/DDBJ whole genome shotgun (WGS) entry which is preliminary data.</text>
</comment>
<protein>
    <recommendedName>
        <fullName evidence="4">WPP domain-associated protein</fullName>
    </recommendedName>
</protein>
<evidence type="ECO:0000256" key="1">
    <source>
        <dbReference type="SAM" id="MobiDB-lite"/>
    </source>
</evidence>
<name>A0ABD2ZQB9_9GENT</name>
<dbReference type="PANTHER" id="PTHR33883:SF7">
    <property type="entry name" value="OS04G0521600 PROTEIN"/>
    <property type="match status" value="1"/>
</dbReference>
<reference evidence="2 3" key="1">
    <citation type="submission" date="2024-11" db="EMBL/GenBank/DDBJ databases">
        <title>A near-complete genome assembly of Cinchona calisaya.</title>
        <authorList>
            <person name="Lian D.C."/>
            <person name="Zhao X.W."/>
            <person name="Wei L."/>
        </authorList>
    </citation>
    <scope>NUCLEOTIDE SEQUENCE [LARGE SCALE GENOMIC DNA]</scope>
    <source>
        <tissue evidence="2">Nenye</tissue>
    </source>
</reference>
<dbReference type="AlphaFoldDB" id="A0ABD2ZQB9"/>
<evidence type="ECO:0008006" key="4">
    <source>
        <dbReference type="Google" id="ProtNLM"/>
    </source>
</evidence>
<dbReference type="InterPro" id="IPR037490">
    <property type="entry name" value="WAP"/>
</dbReference>
<feature type="compositionally biased region" description="Basic and acidic residues" evidence="1">
    <location>
        <begin position="818"/>
        <end position="843"/>
    </location>
</feature>
<proteinExistence type="predicted"/>
<feature type="region of interest" description="Disordered" evidence="1">
    <location>
        <begin position="813"/>
        <end position="848"/>
    </location>
</feature>
<dbReference type="PANTHER" id="PTHR33883">
    <property type="entry name" value="WPP DOMAIN-ASSOCIATED PROTEIN"/>
    <property type="match status" value="1"/>
</dbReference>
<sequence length="988" mass="114164">MDDIFGEINCRSKSDAIVMRLLRSAMDEAHEKVQSKNGPIEFLHERSKFYELAAILVDGGLNIVEEEADIQETSREKMLSDLTEIKDWLQRRIEEMKILIIEKDKELMERVENELKISHALELNDRELAFLREKLEGTERAKSEDIPDCIQRNQETDQDEVQGGDIGELKNSVDQQVSNIKQKLEDERKILTRRIRGRSSRSSDSELYSKLFDEEIRSGSGWIVKDDVFGDNPFPGIKSLKSSLNPGKNDVMIQQMSSDIDILKGTLDLAFGRMQNAEAFPLEKEWRWGIEKDTILVSVKGFINDIQKNFKAEFEIRGCSVPVGISKMNWTELINNVRDLHDELNALSSQSEVEEKGSNMHDLSGPLASLMRTTSEPLPEVFFKVPEKDSDPSGGHYVAKMVKNHESFIEKQRESEDWSWLAREILRKKGPSSVKRDKDPDEMESRIQKVITRLDNLLKWDGNIGDDKAFCDSTTVCTEIGELKQERDDLRFHILIIEEIYSLLFKGYAKSPNLELFNDHNDRLIGTHSHSLATNDGKDDDGVKIDNLHDAKSGKLEEESACQILQHYLESTIRENVQSVYFHETVLEWSTNMERNADDCLVKEEIRRIVFGESMQCIKDKCNSLISRLQMETEGYEALMTNHPCSDTVPETIGSLLKEDVYVVYFRELFNAWRTEIDDCYMEMLIKEDIYKFVMVETVKESYVTNVQSKTSDQMTFYKDFLYAKKLDIHEEENLIEKPDQSRFEHSKKEEMVSTSGLTKEHSEQCDEVADHNNMELLSNDDERIFSKLFDEKLGRSFDSFLKSKALVSDIEDNSSTRLKDQNKDDHQAQVHPIKEVEPERRNASYQPEENEVFRQNPSVFSPLIEFQQVLIKFEHVVHKKLECNSLRVDKLKHQINALALPVASTRKKKLIYKKAFITRCHNLRLAENEVDLLGNQVDKLLCLLQNIYLILRQNSTVLSQYFGVFDMLKLIKKELSEGAACFPTIDT</sequence>
<dbReference type="Proteomes" id="UP001630127">
    <property type="component" value="Unassembled WGS sequence"/>
</dbReference>
<dbReference type="EMBL" id="JBJUIK010000008">
    <property type="protein sequence ID" value="KAL3520672.1"/>
    <property type="molecule type" value="Genomic_DNA"/>
</dbReference>
<gene>
    <name evidence="2" type="ORF">ACH5RR_018821</name>
</gene>
<evidence type="ECO:0000313" key="2">
    <source>
        <dbReference type="EMBL" id="KAL3520672.1"/>
    </source>
</evidence>
<keyword evidence="3" id="KW-1185">Reference proteome</keyword>
<organism evidence="2 3">
    <name type="scientific">Cinchona calisaya</name>
    <dbReference type="NCBI Taxonomy" id="153742"/>
    <lineage>
        <taxon>Eukaryota</taxon>
        <taxon>Viridiplantae</taxon>
        <taxon>Streptophyta</taxon>
        <taxon>Embryophyta</taxon>
        <taxon>Tracheophyta</taxon>
        <taxon>Spermatophyta</taxon>
        <taxon>Magnoliopsida</taxon>
        <taxon>eudicotyledons</taxon>
        <taxon>Gunneridae</taxon>
        <taxon>Pentapetalae</taxon>
        <taxon>asterids</taxon>
        <taxon>lamiids</taxon>
        <taxon>Gentianales</taxon>
        <taxon>Rubiaceae</taxon>
        <taxon>Cinchonoideae</taxon>
        <taxon>Cinchoneae</taxon>
        <taxon>Cinchona</taxon>
    </lineage>
</organism>
<evidence type="ECO:0000313" key="3">
    <source>
        <dbReference type="Proteomes" id="UP001630127"/>
    </source>
</evidence>
<accession>A0ABD2ZQB9</accession>